<dbReference type="Gene3D" id="1.10.10.10">
    <property type="entry name" value="Winged helix-like DNA-binding domain superfamily/Winged helix DNA-binding domain"/>
    <property type="match status" value="1"/>
</dbReference>
<dbReference type="PROSITE" id="PS50931">
    <property type="entry name" value="HTH_LYSR"/>
    <property type="match status" value="1"/>
</dbReference>
<dbReference type="OrthoDB" id="3636008at2"/>
<keyword evidence="4" id="KW-0804">Transcription</keyword>
<dbReference type="GO" id="GO:0032993">
    <property type="term" value="C:protein-DNA complex"/>
    <property type="evidence" value="ECO:0007669"/>
    <property type="project" value="TreeGrafter"/>
</dbReference>
<gene>
    <name evidence="6" type="ORF">SD72_16385</name>
</gene>
<evidence type="ECO:0000313" key="6">
    <source>
        <dbReference type="EMBL" id="KIP51275.1"/>
    </source>
</evidence>
<protein>
    <submittedName>
        <fullName evidence="6">LysR family transcriptional regulator</fullName>
    </submittedName>
</protein>
<evidence type="ECO:0000259" key="5">
    <source>
        <dbReference type="PROSITE" id="PS50931"/>
    </source>
</evidence>
<dbReference type="GO" id="GO:0003700">
    <property type="term" value="F:DNA-binding transcription factor activity"/>
    <property type="evidence" value="ECO:0007669"/>
    <property type="project" value="InterPro"/>
</dbReference>
<proteinExistence type="inferred from homology"/>
<dbReference type="Pfam" id="PF00126">
    <property type="entry name" value="HTH_1"/>
    <property type="match status" value="1"/>
</dbReference>
<dbReference type="RefSeq" id="WP_042545544.1">
    <property type="nucleotide sequence ID" value="NZ_JXSQ01000051.1"/>
</dbReference>
<dbReference type="GO" id="GO:0003677">
    <property type="term" value="F:DNA binding"/>
    <property type="evidence" value="ECO:0007669"/>
    <property type="project" value="UniProtKB-KW"/>
</dbReference>
<reference evidence="6 7" key="1">
    <citation type="submission" date="2015-01" db="EMBL/GenBank/DDBJ databases">
        <title>Draft genome sequence of Leucobacter komagatae strain VKM ST2845.</title>
        <authorList>
            <person name="Karlyshev A.V."/>
            <person name="Kudryashova E.B."/>
        </authorList>
    </citation>
    <scope>NUCLEOTIDE SEQUENCE [LARGE SCALE GENOMIC DNA]</scope>
    <source>
        <strain evidence="6 7">VKM ST2845</strain>
    </source>
</reference>
<dbReference type="InterPro" id="IPR036390">
    <property type="entry name" value="WH_DNA-bd_sf"/>
</dbReference>
<dbReference type="InterPro" id="IPR000847">
    <property type="entry name" value="LysR_HTH_N"/>
</dbReference>
<organism evidence="6 7">
    <name type="scientific">Leucobacter komagatae</name>
    <dbReference type="NCBI Taxonomy" id="55969"/>
    <lineage>
        <taxon>Bacteria</taxon>
        <taxon>Bacillati</taxon>
        <taxon>Actinomycetota</taxon>
        <taxon>Actinomycetes</taxon>
        <taxon>Micrococcales</taxon>
        <taxon>Microbacteriaceae</taxon>
        <taxon>Leucobacter</taxon>
    </lineage>
</organism>
<dbReference type="PANTHER" id="PTHR30346">
    <property type="entry name" value="TRANSCRIPTIONAL DUAL REGULATOR HCAR-RELATED"/>
    <property type="match status" value="1"/>
</dbReference>
<accession>A0A0D0H2B1</accession>
<dbReference type="PRINTS" id="PR00039">
    <property type="entry name" value="HTHLYSR"/>
</dbReference>
<evidence type="ECO:0000256" key="2">
    <source>
        <dbReference type="ARBA" id="ARBA00023015"/>
    </source>
</evidence>
<dbReference type="Gene3D" id="3.40.190.10">
    <property type="entry name" value="Periplasmic binding protein-like II"/>
    <property type="match status" value="2"/>
</dbReference>
<dbReference type="InterPro" id="IPR036388">
    <property type="entry name" value="WH-like_DNA-bd_sf"/>
</dbReference>
<keyword evidence="2" id="KW-0805">Transcription regulation</keyword>
<keyword evidence="3" id="KW-0238">DNA-binding</keyword>
<dbReference type="AlphaFoldDB" id="A0A0D0H2B1"/>
<sequence>MEWSLKELRCFVAAATSGTITGAASELHVSQASASRAIAGLERALGQQVLRRGRHGCVLTAFGEALLPHARRLLAQVDTMNALAQREQHRIRLGYAWSALGKHTTNLLRQWRETDAASELHFEHHDTPTSGLAEGRCDVAIMRSPPDPLKYSSAVIGLERRVGVFSVDDPLWARRRTLRMREFAARTVAAEPRAGTTRRELWDGGPAPENFLAVSNTEDWLTTISAGEAVGVSAESTAVHHARSGVRFIPITDAPRIAVRLVWWRDEAPTGVEALVELATRLYARG</sequence>
<keyword evidence="7" id="KW-1185">Reference proteome</keyword>
<dbReference type="Pfam" id="PF03466">
    <property type="entry name" value="LysR_substrate"/>
    <property type="match status" value="1"/>
</dbReference>
<feature type="domain" description="HTH lysR-type" evidence="5">
    <location>
        <begin position="3"/>
        <end position="60"/>
    </location>
</feature>
<evidence type="ECO:0000313" key="7">
    <source>
        <dbReference type="Proteomes" id="UP000032120"/>
    </source>
</evidence>
<comment type="caution">
    <text evidence="6">The sequence shown here is derived from an EMBL/GenBank/DDBJ whole genome shotgun (WGS) entry which is preliminary data.</text>
</comment>
<evidence type="ECO:0000256" key="4">
    <source>
        <dbReference type="ARBA" id="ARBA00023163"/>
    </source>
</evidence>
<evidence type="ECO:0000256" key="1">
    <source>
        <dbReference type="ARBA" id="ARBA00009437"/>
    </source>
</evidence>
<dbReference type="SUPFAM" id="SSF53850">
    <property type="entry name" value="Periplasmic binding protein-like II"/>
    <property type="match status" value="1"/>
</dbReference>
<dbReference type="FunFam" id="1.10.10.10:FF:000001">
    <property type="entry name" value="LysR family transcriptional regulator"/>
    <property type="match status" value="1"/>
</dbReference>
<dbReference type="Proteomes" id="UP000032120">
    <property type="component" value="Unassembled WGS sequence"/>
</dbReference>
<comment type="similarity">
    <text evidence="1">Belongs to the LysR transcriptional regulatory family.</text>
</comment>
<dbReference type="SUPFAM" id="SSF46785">
    <property type="entry name" value="Winged helix' DNA-binding domain"/>
    <property type="match status" value="1"/>
</dbReference>
<evidence type="ECO:0000256" key="3">
    <source>
        <dbReference type="ARBA" id="ARBA00023125"/>
    </source>
</evidence>
<dbReference type="PANTHER" id="PTHR30346:SF17">
    <property type="entry name" value="LYSR FAMILY TRANSCRIPTIONAL REGULATOR"/>
    <property type="match status" value="1"/>
</dbReference>
<dbReference type="EMBL" id="JXSQ01000051">
    <property type="protein sequence ID" value="KIP51275.1"/>
    <property type="molecule type" value="Genomic_DNA"/>
</dbReference>
<name>A0A0D0H2B1_9MICO</name>
<dbReference type="InterPro" id="IPR005119">
    <property type="entry name" value="LysR_subst-bd"/>
</dbReference>